<accession>A0ABZ2C6Z6</accession>
<dbReference type="RefSeq" id="WP_331255492.1">
    <property type="nucleotide sequence ID" value="NZ_CP133270.1"/>
</dbReference>
<protein>
    <submittedName>
        <fullName evidence="1">Uncharacterized protein</fullName>
    </submittedName>
</protein>
<dbReference type="EMBL" id="CP133270">
    <property type="protein sequence ID" value="WVX66644.1"/>
    <property type="molecule type" value="Genomic_DNA"/>
</dbReference>
<reference evidence="1 2" key="1">
    <citation type="journal article" date="2024" name="Environ. Microbiol.">
        <title>Novel evolutionary insights on the interactions of the Holosporales (Alphaproteobacteria) with eukaryotic hosts from comparative genomics.</title>
        <authorList>
            <person name="Giovannini M."/>
            <person name="Petroni G."/>
            <person name="Castelli M."/>
        </authorList>
    </citation>
    <scope>NUCLEOTIDE SEQUENCE [LARGE SCALE GENOMIC DNA]</scope>
    <source>
        <strain evidence="1 2">US_Bl 15I1</strain>
    </source>
</reference>
<keyword evidence="2" id="KW-1185">Reference proteome</keyword>
<organism evidence="1 2">
    <name type="scientific">Candidatus Bealeia paramacronuclearis</name>
    <dbReference type="NCBI Taxonomy" id="1921001"/>
    <lineage>
        <taxon>Bacteria</taxon>
        <taxon>Pseudomonadati</taxon>
        <taxon>Pseudomonadota</taxon>
        <taxon>Alphaproteobacteria</taxon>
        <taxon>Holosporales</taxon>
        <taxon>Holosporaceae</taxon>
        <taxon>Candidatus Bealeia</taxon>
    </lineage>
</organism>
<sequence>MTMIRMMWGLLALLIITALMVLSMWGIPAPQTKVEKIIPHDKALH</sequence>
<gene>
    <name evidence="1" type="ORF">Bealeia1_00824</name>
</gene>
<evidence type="ECO:0000313" key="2">
    <source>
        <dbReference type="Proteomes" id="UP001330434"/>
    </source>
</evidence>
<dbReference type="Proteomes" id="UP001330434">
    <property type="component" value="Chromosome"/>
</dbReference>
<name>A0ABZ2C6Z6_9PROT</name>
<proteinExistence type="predicted"/>
<evidence type="ECO:0000313" key="1">
    <source>
        <dbReference type="EMBL" id="WVX66644.1"/>
    </source>
</evidence>